<dbReference type="InterPro" id="IPR006886">
    <property type="entry name" value="RNA_pol_III_Rpc5"/>
</dbReference>
<dbReference type="PANTHER" id="PTHR12069">
    <property type="entry name" value="DNA-DIRECTED RNA POLYMERASES III 80 KDA POLYPEPTIDE RNA POLYMERASE III SUBUNIT 5"/>
    <property type="match status" value="1"/>
</dbReference>
<feature type="compositionally biased region" description="Basic residues" evidence="1">
    <location>
        <begin position="315"/>
        <end position="325"/>
    </location>
</feature>
<sequence>MSPAAVDTEDDDPVVAEYDVFITPELMEQTYLLQYLNRSKDQPYNYRNRMQPMEMRIKPKAGFIEVDVPMNVHLNYNKYKGVRWGEALRKAKEDGQNSFGVASGFERVPMQRGVGGRPGGRPSPTNPGGEDVEDDIDDLLRRFDDANDKGHVMNKQTLGGQVLREEPGKPKYMLGTFRGNELHLTKLSGIVQMRPQFHHLDALAHQDNAARRREREAAEPPRTTEPRAVQLQIKSADGENVDMTSTKNFLRVAQEEPWTKLRYHDEDSPEAYAAYHEKLFVQDTAAAPKLHSSMTNEQYLDAISAPRIDPSDKNSKKKPLTRRQMHAIEESEDSDDQAEESHVAEEAQVEALAETHMDIDDRGSDTAHEGP</sequence>
<name>A0A8E2EZC4_9PEZI</name>
<evidence type="ECO:0008006" key="4">
    <source>
        <dbReference type="Google" id="ProtNLM"/>
    </source>
</evidence>
<proteinExistence type="predicted"/>
<feature type="region of interest" description="Disordered" evidence="1">
    <location>
        <begin position="109"/>
        <end position="133"/>
    </location>
</feature>
<feature type="region of interest" description="Disordered" evidence="1">
    <location>
        <begin position="303"/>
        <end position="371"/>
    </location>
</feature>
<gene>
    <name evidence="2" type="ORF">AOQ84DRAFT_440046</name>
</gene>
<dbReference type="GO" id="GO:0005666">
    <property type="term" value="C:RNA polymerase III complex"/>
    <property type="evidence" value="ECO:0007669"/>
    <property type="project" value="TreeGrafter"/>
</dbReference>
<feature type="compositionally biased region" description="Basic and acidic residues" evidence="1">
    <location>
        <begin position="353"/>
        <end position="371"/>
    </location>
</feature>
<feature type="compositionally biased region" description="Low complexity" evidence="1">
    <location>
        <begin position="120"/>
        <end position="129"/>
    </location>
</feature>
<dbReference type="EMBL" id="KV749811">
    <property type="protein sequence ID" value="OCL07692.1"/>
    <property type="molecule type" value="Genomic_DNA"/>
</dbReference>
<protein>
    <recommendedName>
        <fullName evidence="4">DNA-directed RNA polymerase III subunit Rpc5</fullName>
    </recommendedName>
</protein>
<evidence type="ECO:0000256" key="1">
    <source>
        <dbReference type="SAM" id="MobiDB-lite"/>
    </source>
</evidence>
<keyword evidence="3" id="KW-1185">Reference proteome</keyword>
<dbReference type="OrthoDB" id="340681at2759"/>
<feature type="compositionally biased region" description="Basic and acidic residues" evidence="1">
    <location>
        <begin position="206"/>
        <end position="225"/>
    </location>
</feature>
<dbReference type="AlphaFoldDB" id="A0A8E2EZC4"/>
<evidence type="ECO:0000313" key="2">
    <source>
        <dbReference type="EMBL" id="OCL07692.1"/>
    </source>
</evidence>
<dbReference type="PANTHER" id="PTHR12069:SF0">
    <property type="entry name" value="DNA-DIRECTED RNA POLYMERASE III SUBUNIT RPC5"/>
    <property type="match status" value="1"/>
</dbReference>
<accession>A0A8E2EZC4</accession>
<evidence type="ECO:0000313" key="3">
    <source>
        <dbReference type="Proteomes" id="UP000250140"/>
    </source>
</evidence>
<feature type="region of interest" description="Disordered" evidence="1">
    <location>
        <begin position="206"/>
        <end position="227"/>
    </location>
</feature>
<reference evidence="2 3" key="1">
    <citation type="journal article" date="2016" name="Nat. Commun.">
        <title>Ectomycorrhizal ecology is imprinted in the genome of the dominant symbiotic fungus Cenococcum geophilum.</title>
        <authorList>
            <consortium name="DOE Joint Genome Institute"/>
            <person name="Peter M."/>
            <person name="Kohler A."/>
            <person name="Ohm R.A."/>
            <person name="Kuo A."/>
            <person name="Krutzmann J."/>
            <person name="Morin E."/>
            <person name="Arend M."/>
            <person name="Barry K.W."/>
            <person name="Binder M."/>
            <person name="Choi C."/>
            <person name="Clum A."/>
            <person name="Copeland A."/>
            <person name="Grisel N."/>
            <person name="Haridas S."/>
            <person name="Kipfer T."/>
            <person name="LaButti K."/>
            <person name="Lindquist E."/>
            <person name="Lipzen A."/>
            <person name="Maire R."/>
            <person name="Meier B."/>
            <person name="Mihaltcheva S."/>
            <person name="Molinier V."/>
            <person name="Murat C."/>
            <person name="Poggeler S."/>
            <person name="Quandt C.A."/>
            <person name="Sperisen C."/>
            <person name="Tritt A."/>
            <person name="Tisserant E."/>
            <person name="Crous P.W."/>
            <person name="Henrissat B."/>
            <person name="Nehls U."/>
            <person name="Egli S."/>
            <person name="Spatafora J.W."/>
            <person name="Grigoriev I.V."/>
            <person name="Martin F.M."/>
        </authorList>
    </citation>
    <scope>NUCLEOTIDE SEQUENCE [LARGE SCALE GENOMIC DNA]</scope>
    <source>
        <strain evidence="2 3">CBS 207.34</strain>
    </source>
</reference>
<dbReference type="Pfam" id="PF04801">
    <property type="entry name" value="RPC5"/>
    <property type="match status" value="2"/>
</dbReference>
<organism evidence="2 3">
    <name type="scientific">Glonium stellatum</name>
    <dbReference type="NCBI Taxonomy" id="574774"/>
    <lineage>
        <taxon>Eukaryota</taxon>
        <taxon>Fungi</taxon>
        <taxon>Dikarya</taxon>
        <taxon>Ascomycota</taxon>
        <taxon>Pezizomycotina</taxon>
        <taxon>Dothideomycetes</taxon>
        <taxon>Pleosporomycetidae</taxon>
        <taxon>Gloniales</taxon>
        <taxon>Gloniaceae</taxon>
        <taxon>Glonium</taxon>
    </lineage>
</organism>
<dbReference type="Proteomes" id="UP000250140">
    <property type="component" value="Unassembled WGS sequence"/>
</dbReference>
<dbReference type="GO" id="GO:0042797">
    <property type="term" value="P:tRNA transcription by RNA polymerase III"/>
    <property type="evidence" value="ECO:0007669"/>
    <property type="project" value="TreeGrafter"/>
</dbReference>